<dbReference type="Pfam" id="PF14452">
    <property type="entry name" value="Multi_ubiq"/>
    <property type="match status" value="2"/>
</dbReference>
<dbReference type="InterPro" id="IPR027802">
    <property type="entry name" value="Multi-ubiquitin_dom"/>
</dbReference>
<evidence type="ECO:0000313" key="2">
    <source>
        <dbReference type="EMBL" id="OYQ34749.1"/>
    </source>
</evidence>
<proteinExistence type="predicted"/>
<dbReference type="Proteomes" id="UP000216605">
    <property type="component" value="Unassembled WGS sequence"/>
</dbReference>
<organism evidence="2 3">
    <name type="scientific">Flavobacterium cyanobacteriorum</name>
    <dbReference type="NCBI Taxonomy" id="2022802"/>
    <lineage>
        <taxon>Bacteria</taxon>
        <taxon>Pseudomonadati</taxon>
        <taxon>Bacteroidota</taxon>
        <taxon>Flavobacteriia</taxon>
        <taxon>Flavobacteriales</taxon>
        <taxon>Flavobacteriaceae</taxon>
        <taxon>Flavobacterium</taxon>
    </lineage>
</organism>
<keyword evidence="3" id="KW-1185">Reference proteome</keyword>
<accession>A0A255Z002</accession>
<dbReference type="AlphaFoldDB" id="A0A255Z002"/>
<name>A0A255Z002_9FLAO</name>
<dbReference type="EMBL" id="NOXV01000289">
    <property type="protein sequence ID" value="OYQ34749.1"/>
    <property type="molecule type" value="Genomic_DNA"/>
</dbReference>
<feature type="domain" description="Multi-ubiquitin" evidence="1">
    <location>
        <begin position="19"/>
        <end position="82"/>
    </location>
</feature>
<feature type="domain" description="Multi-ubiquitin" evidence="1">
    <location>
        <begin position="89"/>
        <end position="160"/>
    </location>
</feature>
<reference evidence="2 3" key="1">
    <citation type="submission" date="2017-07" db="EMBL/GenBank/DDBJ databases">
        <title>Flavobacterium cyanobacteriorum sp. nov., isolated from cyanobacterial aggregates in a eutrophic lake.</title>
        <authorList>
            <person name="Cai H."/>
        </authorList>
    </citation>
    <scope>NUCLEOTIDE SEQUENCE [LARGE SCALE GENOMIC DNA]</scope>
    <source>
        <strain evidence="2 3">TH021</strain>
    </source>
</reference>
<dbReference type="RefSeq" id="WP_094415656.1">
    <property type="nucleotide sequence ID" value="NZ_NOXV01000289.1"/>
</dbReference>
<gene>
    <name evidence="2" type="ORF">CHU92_11365</name>
</gene>
<evidence type="ECO:0000259" key="1">
    <source>
        <dbReference type="Pfam" id="PF14452"/>
    </source>
</evidence>
<comment type="caution">
    <text evidence="2">The sequence shown here is derived from an EMBL/GenBank/DDBJ whole genome shotgun (WGS) entry which is preliminary data.</text>
</comment>
<dbReference type="OrthoDB" id="7445930at2"/>
<protein>
    <recommendedName>
        <fullName evidence="1">Multi-ubiquitin domain-containing protein</fullName>
    </recommendedName>
</protein>
<evidence type="ECO:0000313" key="3">
    <source>
        <dbReference type="Proteomes" id="UP000216605"/>
    </source>
</evidence>
<sequence length="162" mass="18608">MSENKDKNPKGEHGSRVLELTINGKKYEWNQQYITGAEIRNLGHIAKEEEIFLAVKKPWEDEPIPDDKQVNLARPEIEHFYSKAKEVIILVNGTPHKWTKEKISFKEVIVLAFGQYIDKPTMVYTVAYEDGPRQNPEGSMFAGQEVFVKHKMIFNASATDKS</sequence>